<name>A0A0C7R5F5_PARSO</name>
<evidence type="ECO:0000313" key="3">
    <source>
        <dbReference type="Proteomes" id="UP000049127"/>
    </source>
</evidence>
<organism evidence="2 3">
    <name type="scientific">Paraclostridium sordellii</name>
    <name type="common">Clostridium sordellii</name>
    <dbReference type="NCBI Taxonomy" id="1505"/>
    <lineage>
        <taxon>Bacteria</taxon>
        <taxon>Bacillati</taxon>
        <taxon>Bacillota</taxon>
        <taxon>Clostridia</taxon>
        <taxon>Peptostreptococcales</taxon>
        <taxon>Peptostreptococcaceae</taxon>
        <taxon>Paraclostridium</taxon>
    </lineage>
</organism>
<dbReference type="SUPFAM" id="SSF103084">
    <property type="entry name" value="Holliday junction resolvase RusA"/>
    <property type="match status" value="1"/>
</dbReference>
<dbReference type="Proteomes" id="UP000049127">
    <property type="component" value="Unassembled WGS sequence"/>
</dbReference>
<evidence type="ECO:0000313" key="2">
    <source>
        <dbReference type="EMBL" id="CEQ04100.1"/>
    </source>
</evidence>
<dbReference type="Pfam" id="PF05866">
    <property type="entry name" value="RusA"/>
    <property type="match status" value="1"/>
</dbReference>
<dbReference type="InterPro" id="IPR036614">
    <property type="entry name" value="RusA-like_sf"/>
</dbReference>
<dbReference type="AlphaFoldDB" id="A0A0C7R5F5"/>
<protein>
    <submittedName>
        <fullName evidence="2">Endodeoxyribonuclease</fullName>
    </submittedName>
</protein>
<sequence>MKANFTIDGKPQGKGRPRLSYGRIKTPEQTVMYENYIKLLYRAQVKMYFEGPIKIAINCFYPIAKSDSKKKKQAKLNGEIRPHNIKPDADNVIKVICDALNKVAYKDDTQIVELVATKHFADKPRVEVTIEALA</sequence>
<dbReference type="GO" id="GO:0000287">
    <property type="term" value="F:magnesium ion binding"/>
    <property type="evidence" value="ECO:0007669"/>
    <property type="project" value="InterPro"/>
</dbReference>
<dbReference type="EMBL" id="CEKZ01000003">
    <property type="protein sequence ID" value="CEQ04100.1"/>
    <property type="molecule type" value="Genomic_DNA"/>
</dbReference>
<reference evidence="2 3" key="1">
    <citation type="submission" date="2015-01" db="EMBL/GenBank/DDBJ databases">
        <authorList>
            <person name="Aslett A.Martin."/>
            <person name="De Silva Nishadi"/>
        </authorList>
    </citation>
    <scope>NUCLEOTIDE SEQUENCE [LARGE SCALE GENOMIC DNA]</scope>
    <source>
        <strain evidence="2 3">R28058</strain>
    </source>
</reference>
<dbReference type="OrthoDB" id="5114842at2"/>
<dbReference type="GO" id="GO:0006310">
    <property type="term" value="P:DNA recombination"/>
    <property type="evidence" value="ECO:0007669"/>
    <property type="project" value="InterPro"/>
</dbReference>
<dbReference type="InterPro" id="IPR008822">
    <property type="entry name" value="Endonuclease_RusA-like"/>
</dbReference>
<evidence type="ECO:0000256" key="1">
    <source>
        <dbReference type="SAM" id="MobiDB-lite"/>
    </source>
</evidence>
<dbReference type="RefSeq" id="WP_055342163.1">
    <property type="nucleotide sequence ID" value="NZ_CEKZ01000003.1"/>
</dbReference>
<gene>
    <name evidence="2" type="ORF">R28058_18331</name>
</gene>
<accession>A0A0C7R5F5</accession>
<dbReference type="GO" id="GO:0006281">
    <property type="term" value="P:DNA repair"/>
    <property type="evidence" value="ECO:0007669"/>
    <property type="project" value="InterPro"/>
</dbReference>
<feature type="region of interest" description="Disordered" evidence="1">
    <location>
        <begin position="1"/>
        <end position="21"/>
    </location>
</feature>
<dbReference type="Gene3D" id="3.30.1330.70">
    <property type="entry name" value="Holliday junction resolvase RusA"/>
    <property type="match status" value="1"/>
</dbReference>
<proteinExistence type="predicted"/>